<dbReference type="STRING" id="1121322.SAMN02745136_03632"/>
<dbReference type="Pfam" id="PF12010">
    <property type="entry name" value="DUF3502"/>
    <property type="match status" value="1"/>
</dbReference>
<dbReference type="Gene3D" id="3.40.190.10">
    <property type="entry name" value="Periplasmic binding protein-like II"/>
    <property type="match status" value="1"/>
</dbReference>
<dbReference type="PANTHER" id="PTHR43649">
    <property type="entry name" value="ARABINOSE-BINDING PROTEIN-RELATED"/>
    <property type="match status" value="1"/>
</dbReference>
<dbReference type="PROSITE" id="PS51257">
    <property type="entry name" value="PROKAR_LIPOPROTEIN"/>
    <property type="match status" value="1"/>
</dbReference>
<accession>A0A1M6W9A1</accession>
<feature type="chain" id="PRO_5038836287" evidence="1">
    <location>
        <begin position="22"/>
        <end position="508"/>
    </location>
</feature>
<protein>
    <submittedName>
        <fullName evidence="3">Putative aldouronate transport system substrate-binding protein</fullName>
    </submittedName>
</protein>
<feature type="signal peptide" evidence="1">
    <location>
        <begin position="1"/>
        <end position="21"/>
    </location>
</feature>
<sequence length="508" mass="57006">MKMKKFMAVLLVAITMLLVLGGCGNTKTEKSSSETQTGETAKEKPTTATLILYGEGSERMSDFAANEFHDKVLEAINVDVTVQYLPWSEYAGGKTELMLSTGEKFVTYTDVQFLAKCVAKGYYADLTEAADKYAGDLKKNCGGEEGFDTWKIDGKLYALPFGNKPNAGENYVIIAREDILKEVGMTDLKTVEDVEKFYALAKAKYPDMIGFSRGGIVPQMLNGAIASEMNVHRLNSFVSTDGNKPEDSTVYNYYASDEYKQACEIIRKWNKMGLIPSYALSNGSQADAEFSNGKALFAVGASYRVFEYEDMVRKAAPNAVFKNYYIGDVSKKPLMSRGTYSTAFAVSANVEGKEKEGYVKLINLLQSSQEWVDFILYGVKGKDYNITDSGQLEMINSDTLFDTWLPDNINFKRYQSYITKDQIETYENWNEGSIPQKDLGFVFDVTPVNTEYAMLQAVEQEYFQPITYGFVDYDEAIGAALKKLKNAGIDNYVAEYQKQFKDFYDNKK</sequence>
<dbReference type="SUPFAM" id="SSF53850">
    <property type="entry name" value="Periplasmic binding protein-like II"/>
    <property type="match status" value="1"/>
</dbReference>
<dbReference type="AlphaFoldDB" id="A0A1M6W9A1"/>
<evidence type="ECO:0000256" key="1">
    <source>
        <dbReference type="SAM" id="SignalP"/>
    </source>
</evidence>
<dbReference type="Proteomes" id="UP000184386">
    <property type="component" value="Unassembled WGS sequence"/>
</dbReference>
<keyword evidence="4" id="KW-1185">Reference proteome</keyword>
<organism evidence="3 4">
    <name type="scientific">Anaerocolumna jejuensis DSM 15929</name>
    <dbReference type="NCBI Taxonomy" id="1121322"/>
    <lineage>
        <taxon>Bacteria</taxon>
        <taxon>Bacillati</taxon>
        <taxon>Bacillota</taxon>
        <taxon>Clostridia</taxon>
        <taxon>Lachnospirales</taxon>
        <taxon>Lachnospiraceae</taxon>
        <taxon>Anaerocolumna</taxon>
    </lineage>
</organism>
<evidence type="ECO:0000313" key="4">
    <source>
        <dbReference type="Proteomes" id="UP000184386"/>
    </source>
</evidence>
<dbReference type="RefSeq" id="WP_073278261.1">
    <property type="nucleotide sequence ID" value="NZ_FRAC01000019.1"/>
</dbReference>
<proteinExistence type="predicted"/>
<feature type="domain" description="DUF3502" evidence="2">
    <location>
        <begin position="439"/>
        <end position="504"/>
    </location>
</feature>
<reference evidence="3 4" key="1">
    <citation type="submission" date="2016-11" db="EMBL/GenBank/DDBJ databases">
        <authorList>
            <person name="Jaros S."/>
            <person name="Januszkiewicz K."/>
            <person name="Wedrychowicz H."/>
        </authorList>
    </citation>
    <scope>NUCLEOTIDE SEQUENCE [LARGE SCALE GENOMIC DNA]</scope>
    <source>
        <strain evidence="3 4">DSM 15929</strain>
    </source>
</reference>
<evidence type="ECO:0000259" key="2">
    <source>
        <dbReference type="Pfam" id="PF12010"/>
    </source>
</evidence>
<keyword evidence="1" id="KW-0732">Signal</keyword>
<dbReference type="OrthoDB" id="2495455at2"/>
<dbReference type="PANTHER" id="PTHR43649:SF17">
    <property type="entry name" value="ABC TRANSPORTER SOLUTE BINDING PROTEIN-SUGAR TRANSPORT"/>
    <property type="match status" value="1"/>
</dbReference>
<dbReference type="EMBL" id="FRAC01000019">
    <property type="protein sequence ID" value="SHK90344.1"/>
    <property type="molecule type" value="Genomic_DNA"/>
</dbReference>
<dbReference type="InterPro" id="IPR022627">
    <property type="entry name" value="DUF3502"/>
</dbReference>
<name>A0A1M6W9A1_9FIRM</name>
<gene>
    <name evidence="3" type="ORF">SAMN02745136_03632</name>
</gene>
<dbReference type="InterPro" id="IPR050490">
    <property type="entry name" value="Bact_solute-bd_prot1"/>
</dbReference>
<evidence type="ECO:0000313" key="3">
    <source>
        <dbReference type="EMBL" id="SHK90344.1"/>
    </source>
</evidence>